<organism evidence="2 3">
    <name type="scientific">Chondromyces apiculatus DSM 436</name>
    <dbReference type="NCBI Taxonomy" id="1192034"/>
    <lineage>
        <taxon>Bacteria</taxon>
        <taxon>Pseudomonadati</taxon>
        <taxon>Myxococcota</taxon>
        <taxon>Polyangia</taxon>
        <taxon>Polyangiales</taxon>
        <taxon>Polyangiaceae</taxon>
        <taxon>Chondromyces</taxon>
    </lineage>
</organism>
<protein>
    <recommendedName>
        <fullName evidence="4">DUF4419 domain-containing protein</fullName>
    </recommendedName>
</protein>
<dbReference type="InterPro" id="IPR025533">
    <property type="entry name" value="DUF4419"/>
</dbReference>
<proteinExistence type="predicted"/>
<dbReference type="eggNOG" id="ENOG502ZS2M">
    <property type="taxonomic scope" value="Bacteria"/>
</dbReference>
<feature type="compositionally biased region" description="Basic and acidic residues" evidence="1">
    <location>
        <begin position="477"/>
        <end position="495"/>
    </location>
</feature>
<comment type="caution">
    <text evidence="2">The sequence shown here is derived from an EMBL/GenBank/DDBJ whole genome shotgun (WGS) entry which is preliminary data.</text>
</comment>
<feature type="region of interest" description="Disordered" evidence="1">
    <location>
        <begin position="460"/>
        <end position="495"/>
    </location>
</feature>
<dbReference type="STRING" id="1192034.CAP_1217"/>
<dbReference type="PANTHER" id="PTHR31252:SF11">
    <property type="entry name" value="DUF4419 DOMAIN-CONTAINING PROTEIN"/>
    <property type="match status" value="1"/>
</dbReference>
<dbReference type="RefSeq" id="WP_052374599.1">
    <property type="nucleotide sequence ID" value="NZ_ASRX01000013.1"/>
</dbReference>
<dbReference type="PANTHER" id="PTHR31252">
    <property type="entry name" value="DUF4419 DOMAIN-CONTAINING PROTEIN"/>
    <property type="match status" value="1"/>
</dbReference>
<dbReference type="EMBL" id="ASRX01000013">
    <property type="protein sequence ID" value="EYF06958.1"/>
    <property type="molecule type" value="Genomic_DNA"/>
</dbReference>
<dbReference type="Proteomes" id="UP000019678">
    <property type="component" value="Unassembled WGS sequence"/>
</dbReference>
<evidence type="ECO:0008006" key="4">
    <source>
        <dbReference type="Google" id="ProtNLM"/>
    </source>
</evidence>
<keyword evidence="3" id="KW-1185">Reference proteome</keyword>
<name>A0A017TCE6_9BACT</name>
<evidence type="ECO:0000256" key="1">
    <source>
        <dbReference type="SAM" id="MobiDB-lite"/>
    </source>
</evidence>
<sequence length="547" mass="59428">MTITFALDDVTRATEPLPTRRLGDALGEVLALGGDPELPVVDHGHTHALLGAVHLAFAQHRPLILSPDAVWLTIAQGVAQHVRLHADALRPRLVRHEGTKKLEVAWDGPMPEDPASWTAIVAAFSAQVAGEIGAGRARLFACDFSTSTEVERVAGQVALLDVHAPYFEYALLCVCGIPEVTLLGSVEDWQRIRQRVEVLAELDLGFWTASLAPICDALARTAAGEIDLAFWRRIYKPRDAYGGDVITGWIARLYPYLIEEGRAALRNPLLALPLDEPRDVTGGAAAEGPSWYSGPAIRASQVVAGASTARIDVRDVVRDAQVAVALDAGVLAVTQDGDGRLAPVCAWALRRPTPTMGAVIARIRAEHEAVPAPPRTPQELNWLTGPADFMALYLELESATLFAPAHPWTVRASEEHERVIVSCPHGRTTEVLRFLDLPDGTFLALARARARTVLVRGRDDTLEPLPPWKPGDPEPGDFLRGERPPRERRSSQHVDEIPVLRGTLAEILAAALDAEGAVDLAEEARLIEVLPEYLTRPPPPPQPRGKR</sequence>
<evidence type="ECO:0000313" key="2">
    <source>
        <dbReference type="EMBL" id="EYF06958.1"/>
    </source>
</evidence>
<accession>A0A017TCE6</accession>
<dbReference type="AlphaFoldDB" id="A0A017TCE6"/>
<gene>
    <name evidence="2" type="ORF">CAP_1217</name>
</gene>
<dbReference type="Pfam" id="PF14388">
    <property type="entry name" value="DUF4419"/>
    <property type="match status" value="1"/>
</dbReference>
<reference evidence="2 3" key="1">
    <citation type="submission" date="2013-05" db="EMBL/GenBank/DDBJ databases">
        <title>Genome assembly of Chondromyces apiculatus DSM 436.</title>
        <authorList>
            <person name="Sharma G."/>
            <person name="Khatri I."/>
            <person name="Kaur C."/>
            <person name="Mayilraj S."/>
            <person name="Subramanian S."/>
        </authorList>
    </citation>
    <scope>NUCLEOTIDE SEQUENCE [LARGE SCALE GENOMIC DNA]</scope>
    <source>
        <strain evidence="2 3">DSM 436</strain>
    </source>
</reference>
<evidence type="ECO:0000313" key="3">
    <source>
        <dbReference type="Proteomes" id="UP000019678"/>
    </source>
</evidence>